<accession>D7MS54</accession>
<gene>
    <name evidence="1" type="ORF">ARALYDRAFT_918298</name>
</gene>
<proteinExistence type="predicted"/>
<evidence type="ECO:0008006" key="3">
    <source>
        <dbReference type="Google" id="ProtNLM"/>
    </source>
</evidence>
<evidence type="ECO:0000313" key="1">
    <source>
        <dbReference type="EMBL" id="EFH42175.1"/>
    </source>
</evidence>
<dbReference type="KEGG" id="aly:9301990"/>
<sequence>MWHKIDLRIPKNFKALHYDFEAMYRYAVDLSRGGLLEINFVDIGSYSLLTYIANRSSNLRRLRVSDFLGITRIGIFEEVEKFPLLEEVEFSFWCIREVLIKGIGQPCPNLKTLKLNGKFYMKSADKVALTIAETMPGLCHLQLFGSGLLYTGLKAIFDNCPNLEHLDLRHCFDFDLVEDLENQFSEGIKVVRRANFF</sequence>
<dbReference type="Gene3D" id="3.80.10.10">
    <property type="entry name" value="Ribonuclease Inhibitor"/>
    <property type="match status" value="1"/>
</dbReference>
<dbReference type="eggNOG" id="KOG1947">
    <property type="taxonomic scope" value="Eukaryota"/>
</dbReference>
<dbReference type="HOGENOM" id="CLU_044915_6_0_1"/>
<dbReference type="Proteomes" id="UP000008694">
    <property type="component" value="Unassembled WGS sequence"/>
</dbReference>
<dbReference type="EMBL" id="GL348720">
    <property type="protein sequence ID" value="EFH42175.1"/>
    <property type="molecule type" value="Genomic_DNA"/>
</dbReference>
<dbReference type="AlphaFoldDB" id="D7MS54"/>
<organism evidence="2">
    <name type="scientific">Arabidopsis lyrata subsp. lyrata</name>
    <name type="common">Lyre-leaved rock-cress</name>
    <dbReference type="NCBI Taxonomy" id="81972"/>
    <lineage>
        <taxon>Eukaryota</taxon>
        <taxon>Viridiplantae</taxon>
        <taxon>Streptophyta</taxon>
        <taxon>Embryophyta</taxon>
        <taxon>Tracheophyta</taxon>
        <taxon>Spermatophyta</taxon>
        <taxon>Magnoliopsida</taxon>
        <taxon>eudicotyledons</taxon>
        <taxon>Gunneridae</taxon>
        <taxon>Pentapetalae</taxon>
        <taxon>rosids</taxon>
        <taxon>malvids</taxon>
        <taxon>Brassicales</taxon>
        <taxon>Brassicaceae</taxon>
        <taxon>Camelineae</taxon>
        <taxon>Arabidopsis</taxon>
    </lineage>
</organism>
<evidence type="ECO:0000313" key="2">
    <source>
        <dbReference type="Proteomes" id="UP000008694"/>
    </source>
</evidence>
<dbReference type="OrthoDB" id="1741825at2759"/>
<dbReference type="InterPro" id="IPR032675">
    <property type="entry name" value="LRR_dom_sf"/>
</dbReference>
<dbReference type="PANTHER" id="PTHR38926">
    <property type="entry name" value="F-BOX DOMAIN CONTAINING PROTEIN, EXPRESSED"/>
    <property type="match status" value="1"/>
</dbReference>
<protein>
    <recommendedName>
        <fullName evidence="3">F-box family protein</fullName>
    </recommendedName>
</protein>
<dbReference type="PANTHER" id="PTHR38926:SF2">
    <property type="entry name" value="F-BOX_LRR-REPEAT PROTEIN 21-RELATED"/>
    <property type="match status" value="1"/>
</dbReference>
<keyword evidence="2" id="KW-1185">Reference proteome</keyword>
<reference evidence="2" key="1">
    <citation type="journal article" date="2011" name="Nat. Genet.">
        <title>The Arabidopsis lyrata genome sequence and the basis of rapid genome size change.</title>
        <authorList>
            <person name="Hu T.T."/>
            <person name="Pattyn P."/>
            <person name="Bakker E.G."/>
            <person name="Cao J."/>
            <person name="Cheng J.-F."/>
            <person name="Clark R.M."/>
            <person name="Fahlgren N."/>
            <person name="Fawcett J.A."/>
            <person name="Grimwood J."/>
            <person name="Gundlach H."/>
            <person name="Haberer G."/>
            <person name="Hollister J.D."/>
            <person name="Ossowski S."/>
            <person name="Ottilar R.P."/>
            <person name="Salamov A.A."/>
            <person name="Schneeberger K."/>
            <person name="Spannagl M."/>
            <person name="Wang X."/>
            <person name="Yang L."/>
            <person name="Nasrallah M.E."/>
            <person name="Bergelson J."/>
            <person name="Carrington J.C."/>
            <person name="Gaut B.S."/>
            <person name="Schmutz J."/>
            <person name="Mayer K.F.X."/>
            <person name="Van de Peer Y."/>
            <person name="Grigoriev I.V."/>
            <person name="Nordborg M."/>
            <person name="Weigel D."/>
            <person name="Guo Y.-L."/>
        </authorList>
    </citation>
    <scope>NUCLEOTIDE SEQUENCE [LARGE SCALE GENOMIC DNA]</scope>
    <source>
        <strain evidence="2">cv. MN47</strain>
    </source>
</reference>
<dbReference type="Gramene" id="scaffold_801698.1">
    <property type="protein sequence ID" value="scaffold_801698.1"/>
    <property type="gene ID" value="scaffold_801698.1"/>
</dbReference>
<dbReference type="SUPFAM" id="SSF52047">
    <property type="entry name" value="RNI-like"/>
    <property type="match status" value="1"/>
</dbReference>
<name>D7MS54_ARALL</name>